<feature type="domain" description="Thioesterase TesA-like" evidence="3">
    <location>
        <begin position="23"/>
        <end position="240"/>
    </location>
</feature>
<sequence length="259" mass="27957">MTSSSPLWFPHRTLRAAPRWRLFCFAFAGGAASYFRPWGRLVPDDVEIWPVEMPGHGVRIAEPLVDDIGEIARAAAAQIALHADLPMVLFGHSMGSAIGLEVARELEAAGVRPLLFAPSGRPAPQVAPSRQVHLKSREGIRQEMIRLAGTEREIVENEELMDIVLPIVRNDFKLIETNPVSITPPIAAPTLTVCGDSDEDATEEGLRAWGAVTSSDFSVRMFPGGHFYLNEAAADVLAVVCAEAEARLEATGAAARLSA</sequence>
<dbReference type="Proteomes" id="UP001597171">
    <property type="component" value="Unassembled WGS sequence"/>
</dbReference>
<comment type="similarity">
    <text evidence="1">Belongs to the thioesterase family.</text>
</comment>
<dbReference type="Pfam" id="PF00975">
    <property type="entry name" value="Thioesterase"/>
    <property type="match status" value="1"/>
</dbReference>
<dbReference type="InterPro" id="IPR012223">
    <property type="entry name" value="TEII"/>
</dbReference>
<comment type="caution">
    <text evidence="4">The sequence shown here is derived from an EMBL/GenBank/DDBJ whole genome shotgun (WGS) entry which is preliminary data.</text>
</comment>
<keyword evidence="5" id="KW-1185">Reference proteome</keyword>
<dbReference type="PANTHER" id="PTHR11487:SF0">
    <property type="entry name" value="S-ACYL FATTY ACID SYNTHASE THIOESTERASE, MEDIUM CHAIN"/>
    <property type="match status" value="1"/>
</dbReference>
<accession>A0ABW3Z399</accession>
<proteinExistence type="inferred from homology"/>
<dbReference type="InterPro" id="IPR001031">
    <property type="entry name" value="Thioesterase"/>
</dbReference>
<keyword evidence="2" id="KW-0378">Hydrolase</keyword>
<evidence type="ECO:0000313" key="5">
    <source>
        <dbReference type="Proteomes" id="UP001597171"/>
    </source>
</evidence>
<evidence type="ECO:0000256" key="2">
    <source>
        <dbReference type="ARBA" id="ARBA00022801"/>
    </source>
</evidence>
<dbReference type="Gene3D" id="3.40.50.1820">
    <property type="entry name" value="alpha/beta hydrolase"/>
    <property type="match status" value="1"/>
</dbReference>
<dbReference type="EMBL" id="JBHTMX010000004">
    <property type="protein sequence ID" value="MFD1330694.1"/>
    <property type="molecule type" value="Genomic_DNA"/>
</dbReference>
<evidence type="ECO:0000256" key="1">
    <source>
        <dbReference type="ARBA" id="ARBA00007169"/>
    </source>
</evidence>
<dbReference type="SMART" id="SM00824">
    <property type="entry name" value="PKS_TE"/>
    <property type="match status" value="1"/>
</dbReference>
<organism evidence="4 5">
    <name type="scientific">Methylopila musalis</name>
    <dbReference type="NCBI Taxonomy" id="1134781"/>
    <lineage>
        <taxon>Bacteria</taxon>
        <taxon>Pseudomonadati</taxon>
        <taxon>Pseudomonadota</taxon>
        <taxon>Alphaproteobacteria</taxon>
        <taxon>Hyphomicrobiales</taxon>
        <taxon>Methylopilaceae</taxon>
        <taxon>Methylopila</taxon>
    </lineage>
</organism>
<gene>
    <name evidence="4" type="ORF">ACFQ4O_01625</name>
</gene>
<evidence type="ECO:0000313" key="4">
    <source>
        <dbReference type="EMBL" id="MFD1330694.1"/>
    </source>
</evidence>
<evidence type="ECO:0000259" key="3">
    <source>
        <dbReference type="SMART" id="SM00824"/>
    </source>
</evidence>
<name>A0ABW3Z399_9HYPH</name>
<dbReference type="SUPFAM" id="SSF53474">
    <property type="entry name" value="alpha/beta-Hydrolases"/>
    <property type="match status" value="1"/>
</dbReference>
<protein>
    <submittedName>
        <fullName evidence="4">Thioesterase II family protein</fullName>
    </submittedName>
</protein>
<dbReference type="InterPro" id="IPR029058">
    <property type="entry name" value="AB_hydrolase_fold"/>
</dbReference>
<dbReference type="InterPro" id="IPR020802">
    <property type="entry name" value="TesA-like"/>
</dbReference>
<dbReference type="RefSeq" id="WP_378773875.1">
    <property type="nucleotide sequence ID" value="NZ_JBHTMX010000004.1"/>
</dbReference>
<dbReference type="PANTHER" id="PTHR11487">
    <property type="entry name" value="THIOESTERASE"/>
    <property type="match status" value="1"/>
</dbReference>
<reference evidence="5" key="1">
    <citation type="journal article" date="2019" name="Int. J. Syst. Evol. Microbiol.">
        <title>The Global Catalogue of Microorganisms (GCM) 10K type strain sequencing project: providing services to taxonomists for standard genome sequencing and annotation.</title>
        <authorList>
            <consortium name="The Broad Institute Genomics Platform"/>
            <consortium name="The Broad Institute Genome Sequencing Center for Infectious Disease"/>
            <person name="Wu L."/>
            <person name="Ma J."/>
        </authorList>
    </citation>
    <scope>NUCLEOTIDE SEQUENCE [LARGE SCALE GENOMIC DNA]</scope>
    <source>
        <strain evidence="5">CCUG 61696</strain>
    </source>
</reference>